<dbReference type="EMBL" id="MKIE01000001">
    <property type="protein sequence ID" value="OHW63233.1"/>
    <property type="molecule type" value="Genomic_DNA"/>
</dbReference>
<keyword evidence="5 7" id="KW-1133">Transmembrane helix</keyword>
<sequence>MSTKSTSVFDFYGKPSFATALPLSLQHLLAMIIGNITPALIVSGVVNGLATRTGDASLGADAAVLVQSAMFIAAIGTLIQLFPIAIVGSKLPVIMGVSFAYIPTLSAIGAEYGLPGILGAQIVGAVVGMVVGIFIKPLRKFFPPIVAGTVVLSIGLSLYTTAVKYIGGGAGLITAANNLKNPESAPAVIEAAQKTLAGGQFGDPKFLIVGFVTLLTVLFVGQFGKGMIKLSSILIGIIVGYVVAFAMGMVSFDAVAAKGWFALPAFGKYNIAFEGPAMMSMAIIFIVNSVQAVGDLSATTMGGMNREVTDEELQGGIIGSNLGSLVGALFGGLPLATYSQNVGIVATTKVVSRFVFMITAIFVLIAGFIPKFGALMTTIPQAVIGGATIGVFASITMSGIKLIIQDELSNRNTGIVGLALALGMGVTSVPELLANYSPTIKMVFGSSPVTIATIVAFVLNIIIPKKTLAQEQQERDEMEAKKAVKK</sequence>
<evidence type="ECO:0000256" key="3">
    <source>
        <dbReference type="ARBA" id="ARBA00022448"/>
    </source>
</evidence>
<feature type="transmembrane region" description="Helical" evidence="7">
    <location>
        <begin position="230"/>
        <end position="250"/>
    </location>
</feature>
<organism evidence="8 9">
    <name type="scientific">Andreesenia angusta</name>
    <dbReference type="NCBI Taxonomy" id="39480"/>
    <lineage>
        <taxon>Bacteria</taxon>
        <taxon>Bacillati</taxon>
        <taxon>Bacillota</taxon>
        <taxon>Tissierellia</taxon>
        <taxon>Tissierellales</taxon>
        <taxon>Gottschalkiaceae</taxon>
        <taxon>Andreesenia</taxon>
    </lineage>
</organism>
<feature type="transmembrane region" description="Helical" evidence="7">
    <location>
        <begin position="28"/>
        <end position="50"/>
    </location>
</feature>
<feature type="transmembrane region" description="Helical" evidence="7">
    <location>
        <begin position="117"/>
        <end position="135"/>
    </location>
</feature>
<evidence type="ECO:0000256" key="2">
    <source>
        <dbReference type="ARBA" id="ARBA00008821"/>
    </source>
</evidence>
<comment type="subcellular location">
    <subcellularLocation>
        <location evidence="1">Membrane</location>
        <topology evidence="1">Multi-pass membrane protein</topology>
    </subcellularLocation>
</comment>
<reference evidence="8 9" key="1">
    <citation type="submission" date="2016-09" db="EMBL/GenBank/DDBJ databases">
        <title>Genome sequence of Eubacterium angustum.</title>
        <authorList>
            <person name="Poehlein A."/>
            <person name="Daniel R."/>
        </authorList>
    </citation>
    <scope>NUCLEOTIDE SEQUENCE [LARGE SCALE GENOMIC DNA]</scope>
    <source>
        <strain evidence="8 9">DSM 1989</strain>
    </source>
</reference>
<dbReference type="Proteomes" id="UP000180254">
    <property type="component" value="Unassembled WGS sequence"/>
</dbReference>
<keyword evidence="9" id="KW-1185">Reference proteome</keyword>
<evidence type="ECO:0000256" key="5">
    <source>
        <dbReference type="ARBA" id="ARBA00022989"/>
    </source>
</evidence>
<evidence type="ECO:0000313" key="8">
    <source>
        <dbReference type="EMBL" id="OHW63233.1"/>
    </source>
</evidence>
<feature type="transmembrane region" description="Helical" evidence="7">
    <location>
        <begin position="206"/>
        <end position="224"/>
    </location>
</feature>
<keyword evidence="3" id="KW-0813">Transport</keyword>
<evidence type="ECO:0000256" key="7">
    <source>
        <dbReference type="SAM" id="Phobius"/>
    </source>
</evidence>
<feature type="transmembrane region" description="Helical" evidence="7">
    <location>
        <begin position="141"/>
        <end position="159"/>
    </location>
</feature>
<protein>
    <submittedName>
        <fullName evidence="8">Xanthine permease XanQ</fullName>
    </submittedName>
</protein>
<evidence type="ECO:0000256" key="4">
    <source>
        <dbReference type="ARBA" id="ARBA00022692"/>
    </source>
</evidence>
<feature type="transmembrane region" description="Helical" evidence="7">
    <location>
        <begin position="415"/>
        <end position="436"/>
    </location>
</feature>
<dbReference type="GO" id="GO:0005886">
    <property type="term" value="C:plasma membrane"/>
    <property type="evidence" value="ECO:0007669"/>
    <property type="project" value="UniProtKB-ARBA"/>
</dbReference>
<dbReference type="PROSITE" id="PS01116">
    <property type="entry name" value="XANTH_URACIL_PERMASE"/>
    <property type="match status" value="1"/>
</dbReference>
<accession>A0A1S1V9E4</accession>
<dbReference type="NCBIfam" id="NF037981">
    <property type="entry name" value="NCS2_1"/>
    <property type="match status" value="1"/>
</dbReference>
<dbReference type="STRING" id="39480.EUAN_00970"/>
<evidence type="ECO:0000256" key="1">
    <source>
        <dbReference type="ARBA" id="ARBA00004141"/>
    </source>
</evidence>
<comment type="caution">
    <text evidence="8">The sequence shown here is derived from an EMBL/GenBank/DDBJ whole genome shotgun (WGS) entry which is preliminary data.</text>
</comment>
<comment type="similarity">
    <text evidence="2">Belongs to the nucleobase:cation symporter-2 (NCS2) (TC 2.A.40) family.</text>
</comment>
<dbReference type="RefSeq" id="WP_071060574.1">
    <property type="nucleotide sequence ID" value="NZ_MKIE01000001.1"/>
</dbReference>
<feature type="transmembrane region" description="Helical" evidence="7">
    <location>
        <begin position="442"/>
        <end position="463"/>
    </location>
</feature>
<evidence type="ECO:0000256" key="6">
    <source>
        <dbReference type="ARBA" id="ARBA00023136"/>
    </source>
</evidence>
<feature type="transmembrane region" description="Helical" evidence="7">
    <location>
        <begin position="271"/>
        <end position="293"/>
    </location>
</feature>
<keyword evidence="4 7" id="KW-0812">Transmembrane</keyword>
<feature type="transmembrane region" description="Helical" evidence="7">
    <location>
        <begin position="313"/>
        <end position="338"/>
    </location>
</feature>
<dbReference type="NCBIfam" id="TIGR00801">
    <property type="entry name" value="ncs2"/>
    <property type="match status" value="1"/>
</dbReference>
<dbReference type="InterPro" id="IPR006043">
    <property type="entry name" value="NCS2"/>
</dbReference>
<feature type="transmembrane region" description="Helical" evidence="7">
    <location>
        <begin position="382"/>
        <end position="403"/>
    </location>
</feature>
<keyword evidence="6 7" id="KW-0472">Membrane</keyword>
<dbReference type="PANTHER" id="PTHR42810:SF2">
    <property type="entry name" value="PURINE PERMEASE C1399.01C-RELATED"/>
    <property type="match status" value="1"/>
</dbReference>
<proteinExistence type="inferred from homology"/>
<gene>
    <name evidence="8" type="primary">xanQ</name>
    <name evidence="8" type="ORF">EUAN_00970</name>
</gene>
<dbReference type="PANTHER" id="PTHR42810">
    <property type="entry name" value="PURINE PERMEASE C1399.01C-RELATED"/>
    <property type="match status" value="1"/>
</dbReference>
<dbReference type="OrthoDB" id="9805749at2"/>
<dbReference type="InterPro" id="IPR006042">
    <property type="entry name" value="Xan_ur_permease"/>
</dbReference>
<dbReference type="Pfam" id="PF00860">
    <property type="entry name" value="Xan_ur_permease"/>
    <property type="match status" value="2"/>
</dbReference>
<dbReference type="GO" id="GO:0042907">
    <property type="term" value="F:xanthine transmembrane transporter activity"/>
    <property type="evidence" value="ECO:0007669"/>
    <property type="project" value="TreeGrafter"/>
</dbReference>
<evidence type="ECO:0000313" key="9">
    <source>
        <dbReference type="Proteomes" id="UP000180254"/>
    </source>
</evidence>
<dbReference type="AlphaFoldDB" id="A0A1S1V9E4"/>
<name>A0A1S1V9E4_9FIRM</name>
<feature type="transmembrane region" description="Helical" evidence="7">
    <location>
        <begin position="350"/>
        <end position="370"/>
    </location>
</feature>
<feature type="transmembrane region" description="Helical" evidence="7">
    <location>
        <begin position="62"/>
        <end position="85"/>
    </location>
</feature>